<protein>
    <submittedName>
        <fullName evidence="1">Uncharacterized protein</fullName>
    </submittedName>
</protein>
<feature type="non-terminal residue" evidence="1">
    <location>
        <position position="1"/>
    </location>
</feature>
<accession>A0A3B1DIA3</accession>
<gene>
    <name evidence="1" type="ORF">MNBD_PLANCTO02-1712</name>
</gene>
<evidence type="ECO:0000313" key="1">
    <source>
        <dbReference type="EMBL" id="VAX40422.1"/>
    </source>
</evidence>
<name>A0A3B1DIA3_9ZZZZ</name>
<dbReference type="EMBL" id="UOGL01000438">
    <property type="protein sequence ID" value="VAX40422.1"/>
    <property type="molecule type" value="Genomic_DNA"/>
</dbReference>
<dbReference type="AlphaFoldDB" id="A0A3B1DIA3"/>
<reference evidence="1" key="1">
    <citation type="submission" date="2018-06" db="EMBL/GenBank/DDBJ databases">
        <authorList>
            <person name="Zhirakovskaya E."/>
        </authorList>
    </citation>
    <scope>NUCLEOTIDE SEQUENCE</scope>
</reference>
<proteinExistence type="predicted"/>
<organism evidence="1">
    <name type="scientific">hydrothermal vent metagenome</name>
    <dbReference type="NCBI Taxonomy" id="652676"/>
    <lineage>
        <taxon>unclassified sequences</taxon>
        <taxon>metagenomes</taxon>
        <taxon>ecological metagenomes</taxon>
    </lineage>
</organism>
<sequence>SVRYEDGQFEPNAKRLFDQLGQPGFKSVDVMLHSAKYQSPVTP</sequence>